<dbReference type="PANTHER" id="PTHR10174">
    <property type="entry name" value="ALPHA-TOCOPHEROL TRANSFER PROTEIN-RELATED"/>
    <property type="match status" value="1"/>
</dbReference>
<accession>A0AAW2GPX9</accession>
<dbReference type="PANTHER" id="PTHR10174:SF222">
    <property type="entry name" value="GH10083P-RELATED"/>
    <property type="match status" value="1"/>
</dbReference>
<dbReference type="GO" id="GO:1902936">
    <property type="term" value="F:phosphatidylinositol bisphosphate binding"/>
    <property type="evidence" value="ECO:0007669"/>
    <property type="project" value="TreeGrafter"/>
</dbReference>
<sequence length="100" mass="11606">MNLAKPFMKKEIIDLIHFHSSLETVPEYIPINLLPNEEGGKAGSIQELSDMQVKTLEEYREWFLLDETTRRVNEALRIEQKTLPNTLFGIEGSFKKLDID</sequence>
<dbReference type="Gene3D" id="3.40.525.10">
    <property type="entry name" value="CRAL-TRIO lipid binding domain"/>
    <property type="match status" value="1"/>
</dbReference>
<evidence type="ECO:0000313" key="2">
    <source>
        <dbReference type="Proteomes" id="UP001430953"/>
    </source>
</evidence>
<organism evidence="1 2">
    <name type="scientific">Cardiocondyla obscurior</name>
    <dbReference type="NCBI Taxonomy" id="286306"/>
    <lineage>
        <taxon>Eukaryota</taxon>
        <taxon>Metazoa</taxon>
        <taxon>Ecdysozoa</taxon>
        <taxon>Arthropoda</taxon>
        <taxon>Hexapoda</taxon>
        <taxon>Insecta</taxon>
        <taxon>Pterygota</taxon>
        <taxon>Neoptera</taxon>
        <taxon>Endopterygota</taxon>
        <taxon>Hymenoptera</taxon>
        <taxon>Apocrita</taxon>
        <taxon>Aculeata</taxon>
        <taxon>Formicoidea</taxon>
        <taxon>Formicidae</taxon>
        <taxon>Myrmicinae</taxon>
        <taxon>Cardiocondyla</taxon>
    </lineage>
</organism>
<proteinExistence type="predicted"/>
<dbReference type="AlphaFoldDB" id="A0AAW2GPX9"/>
<reference evidence="1 2" key="1">
    <citation type="submission" date="2023-03" db="EMBL/GenBank/DDBJ databases">
        <title>High recombination rates correlate with genetic variation in Cardiocondyla obscurior ants.</title>
        <authorList>
            <person name="Errbii M."/>
        </authorList>
    </citation>
    <scope>NUCLEOTIDE SEQUENCE [LARGE SCALE GENOMIC DNA]</scope>
    <source>
        <strain evidence="1">Alpha-2009</strain>
        <tissue evidence="1">Whole body</tissue>
    </source>
</reference>
<comment type="caution">
    <text evidence="1">The sequence shown here is derived from an EMBL/GenBank/DDBJ whole genome shotgun (WGS) entry which is preliminary data.</text>
</comment>
<evidence type="ECO:0000313" key="1">
    <source>
        <dbReference type="EMBL" id="KAL0129297.1"/>
    </source>
</evidence>
<keyword evidence="2" id="KW-1185">Reference proteome</keyword>
<dbReference type="EMBL" id="JADYXP020000003">
    <property type="protein sequence ID" value="KAL0129297.1"/>
    <property type="molecule type" value="Genomic_DNA"/>
</dbReference>
<gene>
    <name evidence="1" type="ORF">PUN28_004180</name>
</gene>
<dbReference type="SUPFAM" id="SSF52087">
    <property type="entry name" value="CRAL/TRIO domain"/>
    <property type="match status" value="1"/>
</dbReference>
<name>A0AAW2GPX9_9HYME</name>
<dbReference type="InterPro" id="IPR036865">
    <property type="entry name" value="CRAL-TRIO_dom_sf"/>
</dbReference>
<dbReference type="GO" id="GO:0016020">
    <property type="term" value="C:membrane"/>
    <property type="evidence" value="ECO:0007669"/>
    <property type="project" value="TreeGrafter"/>
</dbReference>
<dbReference type="Proteomes" id="UP001430953">
    <property type="component" value="Unassembled WGS sequence"/>
</dbReference>
<protein>
    <submittedName>
        <fullName evidence="1">Uncharacterized protein</fullName>
    </submittedName>
</protein>